<dbReference type="AlphaFoldDB" id="A0A7R6W0C4"/>
<dbReference type="InterPro" id="IPR028909">
    <property type="entry name" value="bL21-like"/>
</dbReference>
<dbReference type="EMBL" id="AP023215">
    <property type="protein sequence ID" value="BCG49482.1"/>
    <property type="molecule type" value="Genomic_DNA"/>
</dbReference>
<evidence type="ECO:0000313" key="8">
    <source>
        <dbReference type="EMBL" id="BCG49482.1"/>
    </source>
</evidence>
<dbReference type="Proteomes" id="UP000595708">
    <property type="component" value="Chromosome"/>
</dbReference>
<keyword evidence="5 6" id="KW-0687">Ribonucleoprotein</keyword>
<evidence type="ECO:0000256" key="4">
    <source>
        <dbReference type="ARBA" id="ARBA00022980"/>
    </source>
</evidence>
<dbReference type="GO" id="GO:1990904">
    <property type="term" value="C:ribonucleoprotein complex"/>
    <property type="evidence" value="ECO:0007669"/>
    <property type="project" value="UniProtKB-KW"/>
</dbReference>
<evidence type="ECO:0000256" key="2">
    <source>
        <dbReference type="ARBA" id="ARBA00022730"/>
    </source>
</evidence>
<name>A0A7R6W0C4_9PROT</name>
<dbReference type="KEGG" id="parm:PADco_0620"/>
<accession>A0A7R6W0C4</accession>
<organism evidence="8 9">
    <name type="scientific">Candidatus Profftella armatura</name>
    <name type="common">Diaphorina cf. continua</name>
    <dbReference type="NCBI Taxonomy" id="2661583"/>
    <lineage>
        <taxon>Bacteria</taxon>
        <taxon>Pseudomonadati</taxon>
        <taxon>Pseudomonadota</taxon>
        <taxon>Betaproteobacteria</taxon>
        <taxon>Candidatus Profftella</taxon>
    </lineage>
</organism>
<dbReference type="InterPro" id="IPR036164">
    <property type="entry name" value="bL21-like_sf"/>
</dbReference>
<dbReference type="Pfam" id="PF00829">
    <property type="entry name" value="Ribosomal_L21p"/>
    <property type="match status" value="1"/>
</dbReference>
<dbReference type="InterPro" id="IPR018258">
    <property type="entry name" value="Ribosomal_bL21_CS"/>
</dbReference>
<dbReference type="PANTHER" id="PTHR21349">
    <property type="entry name" value="50S RIBOSOMAL PROTEIN L21"/>
    <property type="match status" value="1"/>
</dbReference>
<evidence type="ECO:0000256" key="1">
    <source>
        <dbReference type="ARBA" id="ARBA00008563"/>
    </source>
</evidence>
<dbReference type="InterPro" id="IPR001787">
    <property type="entry name" value="Ribosomal_bL21"/>
</dbReference>
<keyword evidence="9" id="KW-1185">Reference proteome</keyword>
<dbReference type="GO" id="GO:0003735">
    <property type="term" value="F:structural constituent of ribosome"/>
    <property type="evidence" value="ECO:0007669"/>
    <property type="project" value="InterPro"/>
</dbReference>
<dbReference type="PANTHER" id="PTHR21349:SF0">
    <property type="entry name" value="LARGE RIBOSOMAL SUBUNIT PROTEIN BL21M"/>
    <property type="match status" value="1"/>
</dbReference>
<comment type="similarity">
    <text evidence="1 6 7">Belongs to the bacterial ribosomal protein bL21 family.</text>
</comment>
<dbReference type="GO" id="GO:0019843">
    <property type="term" value="F:rRNA binding"/>
    <property type="evidence" value="ECO:0007669"/>
    <property type="project" value="UniProtKB-UniRule"/>
</dbReference>
<evidence type="ECO:0000256" key="3">
    <source>
        <dbReference type="ARBA" id="ARBA00022884"/>
    </source>
</evidence>
<evidence type="ECO:0000313" key="9">
    <source>
        <dbReference type="Proteomes" id="UP000595708"/>
    </source>
</evidence>
<keyword evidence="4 6" id="KW-0689">Ribosomal protein</keyword>
<dbReference type="SUPFAM" id="SSF141091">
    <property type="entry name" value="L21p-like"/>
    <property type="match status" value="1"/>
</dbReference>
<dbReference type="PROSITE" id="PS01169">
    <property type="entry name" value="RIBOSOMAL_L21"/>
    <property type="match status" value="1"/>
</dbReference>
<reference evidence="8 9" key="1">
    <citation type="journal article" date="2020" name="Genome Biol. Evol.">
        <title>Comparative Genomics Underlines Multiple Roles of Profftella, an Obligate Symbiont of Psyllids: Providing Toxins, Vitamins, and Carotenoids.</title>
        <authorList>
            <person name="Nakabachi A."/>
            <person name="Piel J."/>
            <person name="Malenovsky I."/>
            <person name="Hirose Y."/>
        </authorList>
    </citation>
    <scope>NUCLEOTIDE SEQUENCE [LARGE SCALE GENOMIC DNA]</scope>
    <source>
        <strain evidence="8 9">Dco</strain>
    </source>
</reference>
<evidence type="ECO:0000256" key="6">
    <source>
        <dbReference type="HAMAP-Rule" id="MF_01363"/>
    </source>
</evidence>
<dbReference type="RefSeq" id="WP_201329826.1">
    <property type="nucleotide sequence ID" value="NZ_AP023215.1"/>
</dbReference>
<dbReference type="NCBIfam" id="TIGR00061">
    <property type="entry name" value="L21"/>
    <property type="match status" value="1"/>
</dbReference>
<gene>
    <name evidence="6 8" type="primary">rplU</name>
    <name evidence="8" type="ORF">PADco_0620</name>
</gene>
<dbReference type="GO" id="GO:0006412">
    <property type="term" value="P:translation"/>
    <property type="evidence" value="ECO:0007669"/>
    <property type="project" value="UniProtKB-UniRule"/>
</dbReference>
<dbReference type="GO" id="GO:0005840">
    <property type="term" value="C:ribosome"/>
    <property type="evidence" value="ECO:0007669"/>
    <property type="project" value="UniProtKB-KW"/>
</dbReference>
<proteinExistence type="inferred from homology"/>
<keyword evidence="2 6" id="KW-0699">rRNA-binding</keyword>
<dbReference type="HAMAP" id="MF_01363">
    <property type="entry name" value="Ribosomal_bL21"/>
    <property type="match status" value="1"/>
</dbReference>
<keyword evidence="3 6" id="KW-0694">RNA-binding</keyword>
<evidence type="ECO:0000256" key="5">
    <source>
        <dbReference type="ARBA" id="ARBA00023274"/>
    </source>
</evidence>
<comment type="function">
    <text evidence="6 7">This protein binds to 23S rRNA in the presence of protein L20.</text>
</comment>
<evidence type="ECO:0000256" key="7">
    <source>
        <dbReference type="RuleBase" id="RU000562"/>
    </source>
</evidence>
<protein>
    <recommendedName>
        <fullName evidence="6">Large ribosomal subunit protein bL21</fullName>
    </recommendedName>
</protein>
<sequence>MYAVIKTGGKQYKVTNNEKLKIEKISVNVGEKIILNKILAIYTDKNIILGKPLVSDATISAIVLAQSRFKKIKIFKMKRRKHYRKNQGHRQNYTEIKIISIDYDKKIN</sequence>
<comment type="subunit">
    <text evidence="6">Part of the 50S ribosomal subunit. Contacts protein L20.</text>
</comment>
<dbReference type="GO" id="GO:0005737">
    <property type="term" value="C:cytoplasm"/>
    <property type="evidence" value="ECO:0007669"/>
    <property type="project" value="UniProtKB-ARBA"/>
</dbReference>